<accession>A0A4S3JBW1</accession>
<comment type="caution">
    <text evidence="1">The sequence shown here is derived from an EMBL/GenBank/DDBJ whole genome shotgun (WGS) entry which is preliminary data.</text>
</comment>
<organism evidence="1 2">
    <name type="scientific">Aspergillus tanneri</name>
    <dbReference type="NCBI Taxonomy" id="1220188"/>
    <lineage>
        <taxon>Eukaryota</taxon>
        <taxon>Fungi</taxon>
        <taxon>Dikarya</taxon>
        <taxon>Ascomycota</taxon>
        <taxon>Pezizomycotina</taxon>
        <taxon>Eurotiomycetes</taxon>
        <taxon>Eurotiomycetidae</taxon>
        <taxon>Eurotiales</taxon>
        <taxon>Aspergillaceae</taxon>
        <taxon>Aspergillus</taxon>
        <taxon>Aspergillus subgen. Circumdati</taxon>
    </lineage>
</organism>
<keyword evidence="2" id="KW-1185">Reference proteome</keyword>
<gene>
    <name evidence="1" type="ORF">EYZ11_009982</name>
</gene>
<reference evidence="1 2" key="1">
    <citation type="submission" date="2019-03" db="EMBL/GenBank/DDBJ databases">
        <title>The genome sequence of a newly discovered highly antifungal drug resistant Aspergillus species, Aspergillus tanneri NIH 1004.</title>
        <authorList>
            <person name="Mounaud S."/>
            <person name="Singh I."/>
            <person name="Joardar V."/>
            <person name="Pakala S."/>
            <person name="Pakala S."/>
            <person name="Venepally P."/>
            <person name="Hoover J."/>
            <person name="Nierman W."/>
            <person name="Chung J."/>
            <person name="Losada L."/>
        </authorList>
    </citation>
    <scope>NUCLEOTIDE SEQUENCE [LARGE SCALE GENOMIC DNA]</scope>
    <source>
        <strain evidence="1 2">NIH1004</strain>
    </source>
</reference>
<dbReference type="Proteomes" id="UP000308092">
    <property type="component" value="Unassembled WGS sequence"/>
</dbReference>
<dbReference type="AlphaFoldDB" id="A0A4S3JBW1"/>
<sequence length="82" mass="9198">MDVIPYVSRFPGASTFGTLLLKLLKRFAIIPKLPHNAFTQILQLTTQSEFREAAVARKLAIGKESNESVQTRRALDQISLLQ</sequence>
<dbReference type="VEuPathDB" id="FungiDB:EYZ11_009982"/>
<evidence type="ECO:0000313" key="2">
    <source>
        <dbReference type="Proteomes" id="UP000308092"/>
    </source>
</evidence>
<name>A0A4S3JBW1_9EURO</name>
<dbReference type="EMBL" id="SOSA01000507">
    <property type="protein sequence ID" value="THC90561.1"/>
    <property type="molecule type" value="Genomic_DNA"/>
</dbReference>
<proteinExistence type="predicted"/>
<evidence type="ECO:0000313" key="1">
    <source>
        <dbReference type="EMBL" id="THC90561.1"/>
    </source>
</evidence>
<protein>
    <submittedName>
        <fullName evidence="1">Uncharacterized protein</fullName>
    </submittedName>
</protein>